<gene>
    <name evidence="1" type="ORF">SD77_3360</name>
</gene>
<name>A0ABR5AXT9_BACBA</name>
<proteinExistence type="predicted"/>
<evidence type="ECO:0000313" key="1">
    <source>
        <dbReference type="EMBL" id="KIL79494.1"/>
    </source>
</evidence>
<reference evidence="1 2" key="1">
    <citation type="submission" date="2015-01" db="EMBL/GenBank/DDBJ databases">
        <title>Genome Assembly of Bacillus badius MTCC 1458.</title>
        <authorList>
            <person name="Verma A."/>
            <person name="Khatri I."/>
            <person name="Mual P."/>
            <person name="Subramanian S."/>
            <person name="Krishnamurthi S."/>
        </authorList>
    </citation>
    <scope>NUCLEOTIDE SEQUENCE [LARGE SCALE GENOMIC DNA]</scope>
    <source>
        <strain evidence="1 2">MTCC 1458</strain>
    </source>
</reference>
<comment type="caution">
    <text evidence="1">The sequence shown here is derived from an EMBL/GenBank/DDBJ whole genome shotgun (WGS) entry which is preliminary data.</text>
</comment>
<accession>A0ABR5AXT9</accession>
<dbReference type="Proteomes" id="UP000031982">
    <property type="component" value="Unassembled WGS sequence"/>
</dbReference>
<dbReference type="EMBL" id="JXLP01000003">
    <property type="protein sequence ID" value="KIL79494.1"/>
    <property type="molecule type" value="Genomic_DNA"/>
</dbReference>
<keyword evidence="2" id="KW-1185">Reference proteome</keyword>
<protein>
    <submittedName>
        <fullName evidence="1">Uncharacterized protein</fullName>
    </submittedName>
</protein>
<organism evidence="1 2">
    <name type="scientific">Bacillus badius</name>
    <dbReference type="NCBI Taxonomy" id="1455"/>
    <lineage>
        <taxon>Bacteria</taxon>
        <taxon>Bacillati</taxon>
        <taxon>Bacillota</taxon>
        <taxon>Bacilli</taxon>
        <taxon>Bacillales</taxon>
        <taxon>Bacillaceae</taxon>
        <taxon>Pseudobacillus</taxon>
    </lineage>
</organism>
<evidence type="ECO:0000313" key="2">
    <source>
        <dbReference type="Proteomes" id="UP000031982"/>
    </source>
</evidence>
<sequence>MPEQLNVPGILSFVQTLLRPPAAEAIDASNVFFNRILA</sequence>